<dbReference type="FunFam" id="4.10.60.10:FF:000141">
    <property type="entry name" value="Uncharacterized protein"/>
    <property type="match status" value="1"/>
</dbReference>
<dbReference type="GO" id="GO:0004519">
    <property type="term" value="F:endonuclease activity"/>
    <property type="evidence" value="ECO:0007669"/>
    <property type="project" value="UniProtKB-KW"/>
</dbReference>
<evidence type="ECO:0000256" key="4">
    <source>
        <dbReference type="ARBA" id="ARBA00022722"/>
    </source>
</evidence>
<keyword evidence="2" id="KW-0808">Transferase</keyword>
<keyword evidence="9" id="KW-0238">DNA-binding</keyword>
<dbReference type="InterPro" id="IPR041588">
    <property type="entry name" value="Integrase_H2C2"/>
</dbReference>
<feature type="compositionally biased region" description="Low complexity" evidence="11">
    <location>
        <begin position="1787"/>
        <end position="1804"/>
    </location>
</feature>
<evidence type="ECO:0000256" key="11">
    <source>
        <dbReference type="SAM" id="MobiDB-lite"/>
    </source>
</evidence>
<dbReference type="Gene3D" id="3.30.420.10">
    <property type="entry name" value="Ribonuclease H-like superfamily/Ribonuclease H"/>
    <property type="match status" value="1"/>
</dbReference>
<evidence type="ECO:0000256" key="2">
    <source>
        <dbReference type="ARBA" id="ARBA00022679"/>
    </source>
</evidence>
<evidence type="ECO:0000313" key="16">
    <source>
        <dbReference type="Proteomes" id="UP000007110"/>
    </source>
</evidence>
<dbReference type="PANTHER" id="PTHR37984">
    <property type="entry name" value="PROTEIN CBG26694"/>
    <property type="match status" value="1"/>
</dbReference>
<feature type="region of interest" description="Disordered" evidence="11">
    <location>
        <begin position="1750"/>
        <end position="1877"/>
    </location>
</feature>
<proteinExistence type="predicted"/>
<dbReference type="GO" id="GO:0015074">
    <property type="term" value="P:DNA integration"/>
    <property type="evidence" value="ECO:0007669"/>
    <property type="project" value="InterPro"/>
</dbReference>
<evidence type="ECO:0000256" key="7">
    <source>
        <dbReference type="ARBA" id="ARBA00022801"/>
    </source>
</evidence>
<reference evidence="15" key="2">
    <citation type="submission" date="2021-01" db="UniProtKB">
        <authorList>
            <consortium name="EnsemblMetazoa"/>
        </authorList>
    </citation>
    <scope>IDENTIFICATION</scope>
</reference>
<dbReference type="GO" id="GO:0003964">
    <property type="term" value="F:RNA-directed DNA polymerase activity"/>
    <property type="evidence" value="ECO:0007669"/>
    <property type="project" value="UniProtKB-KW"/>
</dbReference>
<dbReference type="Pfam" id="PF00098">
    <property type="entry name" value="zf-CCHC"/>
    <property type="match status" value="1"/>
</dbReference>
<keyword evidence="6" id="KW-0255">Endonuclease</keyword>
<dbReference type="FunFam" id="3.10.20.370:FF:000001">
    <property type="entry name" value="Retrovirus-related Pol polyprotein from transposon 17.6-like protein"/>
    <property type="match status" value="1"/>
</dbReference>
<dbReference type="Gene3D" id="3.10.10.10">
    <property type="entry name" value="HIV Type 1 Reverse Transcriptase, subunit A, domain 1"/>
    <property type="match status" value="1"/>
</dbReference>
<dbReference type="GO" id="GO:0003677">
    <property type="term" value="F:DNA binding"/>
    <property type="evidence" value="ECO:0007669"/>
    <property type="project" value="UniProtKB-KW"/>
</dbReference>
<dbReference type="GO" id="GO:0008270">
    <property type="term" value="F:zinc ion binding"/>
    <property type="evidence" value="ECO:0007669"/>
    <property type="project" value="UniProtKB-KW"/>
</dbReference>
<dbReference type="SUPFAM" id="SSF56672">
    <property type="entry name" value="DNA/RNA polymerases"/>
    <property type="match status" value="1"/>
</dbReference>
<dbReference type="Gene3D" id="1.10.340.70">
    <property type="match status" value="1"/>
</dbReference>
<dbReference type="PROSITE" id="PS50878">
    <property type="entry name" value="RT_POL"/>
    <property type="match status" value="1"/>
</dbReference>
<dbReference type="InterPro" id="IPR000477">
    <property type="entry name" value="RT_dom"/>
</dbReference>
<keyword evidence="10" id="KW-0863">Zinc-finger</keyword>
<dbReference type="InterPro" id="IPR001584">
    <property type="entry name" value="Integrase_cat-core"/>
</dbReference>
<dbReference type="FunFam" id="3.10.10.10:FF:000007">
    <property type="entry name" value="Retrovirus-related Pol polyprotein from transposon 17.6-like Protein"/>
    <property type="match status" value="1"/>
</dbReference>
<keyword evidence="4" id="KW-0540">Nuclease</keyword>
<sequence length="1877" mass="209813">MGLYVRIGDDGKSFKFPLVEEGGPLSLEALQSRYPSAKGLVYKDVGEEEVILPAVGGFIRPLGQWIVTLYHPLFAEEKTGGDETVQSLKELLLRPPPQLMLAPEKRLPTFDGAGDVQEFVTAIEDAFKHYNVPSTRQATFLLEYLRGGPKDEAKAIIKGGGNVEEMVDFLKSSYAEVIPVGELQRRFLERRQGTRESVREYAVDLERKFLSLTSRSPYLYAKPDALIAEQFVEGLEDTFLRNTLRDMYEVKDEMTFRELRELAIKRERREEARPRAGASSAAHLSSIKGQSTSLDNGVLEAVRAMTNEVIGAVREMMQFNRPRGSLQVKPTSSGPTQRGPCFNCGAFGHFARECPQQKRRRSTNSMYPESAPPLRNEASPYPPGNYREERPLYPIGPLMSGPYMVEGQYPTYPEQQIPLQTSLRSNQMEGPLPGPSERGAPPHMGPPNRMEGSLPGPGMKGAPPPTGPPRSQGPSFASGGGQDNRQWKQEHGKVVGNVSKVSATAVDGEERGFLSRAVGECYSVEVEFGTVQVPCLLDPGSQVTTVGESFFNQHLRPAGFTLRDIPSSFTLVSAGYQAIPYVGYFDTDVSALGHCMSSRIVLVLAEVEAKRRGQSLMGILGMNVLHECWNQLIRGEKDHFLTRMPWPTTDTAWQKALQAVDEQMQLTQKEGVIGKAFVKPESCFVISARQAVVLEVQSPTGPRKEPYELLLEAERNDTIPSGLTIQSCIVRVEEGKFPVMVSNDNEEDIVIPKKLQIGTLYNATVVGGTEPGTDPPGGTGAAPVHVDVDWSSLGKRQSQALEDLLERHREVFSAHDQDFGYTDKVIHRIETGDAVPFKERHRPLPPTQYQAVRDHIHDLIHKGVVRESQSPWASPVVIVRKKDSSIRLCVDYRHLNCLTRRDSFPLPRIEESLQALGGAQFFTVLDLTSGYYQVAMHSGDIEKTAFSVPFGLFEYTRLPFGLTNAPATFQRLMQRCLGDMCYTSVLLYIDDIIVFSPDFDTHLQKLDEVFSRLKSYGLKLKPSKCHILQKEVQYLGHRVSSAGVAVDPEKVSTVKEWREPETVKEVRAFLGFTGFFRRFMEGYATMAGPLFNLLKADPDRKGNGRKRAVPGSKKVVLDEEARTAFRKLIECLTNAPILAYADFTKTFQVETDASATGLGAILTQSDETGNHHVIAYASRTLRPAERSGRYSAFKLELLAIKWAVTEAFRDYLLSQPCSIVTDHQPLLFLDKANLGNTELRWVQRLSSFDYEIQYRPGKHNQAPDVLSRRDNPTAGLGPDVVTSSTIQATFDLHSPGAEIPIALSSQIGVCRLGGTSCLPGYTNEMLKRYQESDSDVRQVRELVDRGTRPTREERGRCSTLALLILRSWKRLSMKDGVLVREVQSTIDGQKHLQVVIPTDLQEEVLIRFHDEAGHFGARRVYKLLVDRYFWHGMEVSVKNWCQKCRRCATSKPPIHQPRPPFSSIEATAPMEIVAMDFTVLEASDDGYENLLIFTDVFTKYAWAVTTHDQRASTVAKALVKHVITPYGCPLRIHSDQGQCFEAKLIAELCQMYGIRRSHTTPYHPAGNGQCERMNRTLHNMLASLPPKKKCKWTYYLPSLVFAYNNTIHSSTGVEPFFLMFGRNARFPQSFVQSGEGAQRGKKGVKSYISEHQSQLRMARDIATKNAKAAVEARKALQARKVFEKPLGVGQYVLVRRHGFRGRSKIADYWEEEPFMVVKRPFPDRPVYVVRSHLGKEKVLHRTQLKHCPWLPGGDVDKQLTEDETESESRTPVGYVLRYRQRPVQTESSRSLSGGTSSSGDSSSGPPGNEDEGSCESEVGVSHVASPCPSDNGSELENVPVVAPTANPLSPKEQRLEQRRYPRRATRGVPPQRYTNYT</sequence>
<dbReference type="KEGG" id="spu:115920572"/>
<dbReference type="OMA" id="WSERDIF"/>
<feature type="domain" description="Reverse transcriptase" evidence="13">
    <location>
        <begin position="860"/>
        <end position="1039"/>
    </location>
</feature>
<feature type="domain" description="CCHC-type" evidence="12">
    <location>
        <begin position="341"/>
        <end position="356"/>
    </location>
</feature>
<dbReference type="InParanoid" id="A0A7M7N9C9"/>
<dbReference type="CDD" id="cd09274">
    <property type="entry name" value="RNase_HI_RT_Ty3"/>
    <property type="match status" value="1"/>
</dbReference>
<dbReference type="EnsemblMetazoa" id="XM_030976546">
    <property type="protein sequence ID" value="XP_030832406"/>
    <property type="gene ID" value="LOC115920572"/>
</dbReference>
<keyword evidence="8" id="KW-0695">RNA-directed DNA polymerase</keyword>
<dbReference type="FunFam" id="3.30.70.270:FF:000175">
    <property type="match status" value="1"/>
</dbReference>
<dbReference type="InterPro" id="IPR050951">
    <property type="entry name" value="Retrovirus_Pol_polyprotein"/>
</dbReference>
<keyword evidence="3" id="KW-0548">Nucleotidyltransferase</keyword>
<evidence type="ECO:0000256" key="10">
    <source>
        <dbReference type="PROSITE-ProRule" id="PRU00047"/>
    </source>
</evidence>
<evidence type="ECO:0000259" key="12">
    <source>
        <dbReference type="PROSITE" id="PS50158"/>
    </source>
</evidence>
<dbReference type="OrthoDB" id="4369127at2759"/>
<feature type="region of interest" description="Disordered" evidence="11">
    <location>
        <begin position="425"/>
        <end position="486"/>
    </location>
</feature>
<dbReference type="CDD" id="cd01647">
    <property type="entry name" value="RT_LTR"/>
    <property type="match status" value="1"/>
</dbReference>
<feature type="region of interest" description="Disordered" evidence="11">
    <location>
        <begin position="268"/>
        <end position="287"/>
    </location>
</feature>
<evidence type="ECO:0000313" key="15">
    <source>
        <dbReference type="EnsemblMetazoa" id="XP_030832406"/>
    </source>
</evidence>
<organism evidence="15 16">
    <name type="scientific">Strongylocentrotus purpuratus</name>
    <name type="common">Purple sea urchin</name>
    <dbReference type="NCBI Taxonomy" id="7668"/>
    <lineage>
        <taxon>Eukaryota</taxon>
        <taxon>Metazoa</taxon>
        <taxon>Echinodermata</taxon>
        <taxon>Eleutherozoa</taxon>
        <taxon>Echinozoa</taxon>
        <taxon>Echinoidea</taxon>
        <taxon>Euechinoidea</taxon>
        <taxon>Echinacea</taxon>
        <taxon>Camarodonta</taxon>
        <taxon>Echinidea</taxon>
        <taxon>Strongylocentrotidae</taxon>
        <taxon>Strongylocentrotus</taxon>
    </lineage>
</organism>
<dbReference type="Gene3D" id="3.30.70.270">
    <property type="match status" value="2"/>
</dbReference>
<dbReference type="InterPro" id="IPR043128">
    <property type="entry name" value="Rev_trsase/Diguanyl_cyclase"/>
</dbReference>
<keyword evidence="5" id="KW-0064">Aspartyl protease</keyword>
<keyword evidence="10" id="KW-0479">Metal-binding</keyword>
<accession>A0A7M7N9C9</accession>
<keyword evidence="16" id="KW-1185">Reference proteome</keyword>
<dbReference type="PROSITE" id="PS50994">
    <property type="entry name" value="INTEGRASE"/>
    <property type="match status" value="1"/>
</dbReference>
<evidence type="ECO:0008006" key="17">
    <source>
        <dbReference type="Google" id="ProtNLM"/>
    </source>
</evidence>
<dbReference type="Pfam" id="PF17919">
    <property type="entry name" value="RT_RNaseH_2"/>
    <property type="match status" value="1"/>
</dbReference>
<evidence type="ECO:0000259" key="13">
    <source>
        <dbReference type="PROSITE" id="PS50878"/>
    </source>
</evidence>
<protein>
    <recommendedName>
        <fullName evidence="17">Reverse transcriptase</fullName>
    </recommendedName>
</protein>
<dbReference type="SMART" id="SM00343">
    <property type="entry name" value="ZnF_C2HC"/>
    <property type="match status" value="1"/>
</dbReference>
<evidence type="ECO:0000256" key="9">
    <source>
        <dbReference type="ARBA" id="ARBA00023125"/>
    </source>
</evidence>
<dbReference type="RefSeq" id="XP_030832406.1">
    <property type="nucleotide sequence ID" value="XM_030976546.1"/>
</dbReference>
<evidence type="ECO:0000256" key="6">
    <source>
        <dbReference type="ARBA" id="ARBA00022759"/>
    </source>
</evidence>
<dbReference type="FunFam" id="3.30.420.10:FF:000032">
    <property type="entry name" value="Retrovirus-related Pol polyprotein from transposon 297-like Protein"/>
    <property type="match status" value="1"/>
</dbReference>
<dbReference type="PANTHER" id="PTHR37984:SF15">
    <property type="entry name" value="INTEGRASE CATALYTIC DOMAIN-CONTAINING PROTEIN"/>
    <property type="match status" value="1"/>
</dbReference>
<dbReference type="InterPro" id="IPR041577">
    <property type="entry name" value="RT_RNaseH_2"/>
</dbReference>
<dbReference type="InterPro" id="IPR036397">
    <property type="entry name" value="RNaseH_sf"/>
</dbReference>
<dbReference type="InterPro" id="IPR043502">
    <property type="entry name" value="DNA/RNA_pol_sf"/>
</dbReference>
<dbReference type="InterPro" id="IPR001878">
    <property type="entry name" value="Znf_CCHC"/>
</dbReference>
<dbReference type="GeneID" id="115920572"/>
<dbReference type="Pfam" id="PF00665">
    <property type="entry name" value="rve"/>
    <property type="match status" value="1"/>
</dbReference>
<dbReference type="InterPro" id="IPR036875">
    <property type="entry name" value="Znf_CCHC_sf"/>
</dbReference>
<dbReference type="PROSITE" id="PS50158">
    <property type="entry name" value="ZF_CCHC"/>
    <property type="match status" value="1"/>
</dbReference>
<name>A0A7M7N9C9_STRPU</name>
<reference evidence="16" key="1">
    <citation type="submission" date="2015-02" db="EMBL/GenBank/DDBJ databases">
        <title>Genome sequencing for Strongylocentrotus purpuratus.</title>
        <authorList>
            <person name="Murali S."/>
            <person name="Liu Y."/>
            <person name="Vee V."/>
            <person name="English A."/>
            <person name="Wang M."/>
            <person name="Skinner E."/>
            <person name="Han Y."/>
            <person name="Muzny D.M."/>
            <person name="Worley K.C."/>
            <person name="Gibbs R.A."/>
        </authorList>
    </citation>
    <scope>NUCLEOTIDE SEQUENCE</scope>
</reference>
<evidence type="ECO:0000256" key="8">
    <source>
        <dbReference type="ARBA" id="ARBA00022918"/>
    </source>
</evidence>
<evidence type="ECO:0000259" key="14">
    <source>
        <dbReference type="PROSITE" id="PS50994"/>
    </source>
</evidence>
<evidence type="ECO:0000256" key="5">
    <source>
        <dbReference type="ARBA" id="ARBA00022750"/>
    </source>
</evidence>
<dbReference type="SUPFAM" id="SSF53098">
    <property type="entry name" value="Ribonuclease H-like"/>
    <property type="match status" value="1"/>
</dbReference>
<dbReference type="Gene3D" id="4.10.60.10">
    <property type="entry name" value="Zinc finger, CCHC-type"/>
    <property type="match status" value="1"/>
</dbReference>
<dbReference type="GO" id="GO:0006508">
    <property type="term" value="P:proteolysis"/>
    <property type="evidence" value="ECO:0007669"/>
    <property type="project" value="UniProtKB-KW"/>
</dbReference>
<feature type="domain" description="Integrase catalytic" evidence="14">
    <location>
        <begin position="1465"/>
        <end position="1623"/>
    </location>
</feature>
<evidence type="ECO:0000256" key="1">
    <source>
        <dbReference type="ARBA" id="ARBA00022670"/>
    </source>
</evidence>
<dbReference type="SUPFAM" id="SSF57756">
    <property type="entry name" value="Retrovirus zinc finger-like domains"/>
    <property type="match status" value="1"/>
</dbReference>
<dbReference type="InterPro" id="IPR012337">
    <property type="entry name" value="RNaseH-like_sf"/>
</dbReference>
<dbReference type="FunFam" id="1.10.340.70:FF:000001">
    <property type="entry name" value="Retrovirus-related Pol polyprotein from transposon gypsy-like Protein"/>
    <property type="match status" value="1"/>
</dbReference>
<evidence type="ECO:0000256" key="3">
    <source>
        <dbReference type="ARBA" id="ARBA00022695"/>
    </source>
</evidence>
<feature type="region of interest" description="Disordered" evidence="11">
    <location>
        <begin position="355"/>
        <end position="382"/>
    </location>
</feature>
<dbReference type="GO" id="GO:0004190">
    <property type="term" value="F:aspartic-type endopeptidase activity"/>
    <property type="evidence" value="ECO:0007669"/>
    <property type="project" value="UniProtKB-KW"/>
</dbReference>
<dbReference type="Pfam" id="PF00078">
    <property type="entry name" value="RVT_1"/>
    <property type="match status" value="1"/>
</dbReference>
<keyword evidence="7" id="KW-0378">Hydrolase</keyword>
<dbReference type="Pfam" id="PF17921">
    <property type="entry name" value="Integrase_H2C2"/>
    <property type="match status" value="1"/>
</dbReference>
<keyword evidence="1" id="KW-0645">Protease</keyword>
<dbReference type="Proteomes" id="UP000007110">
    <property type="component" value="Unassembled WGS sequence"/>
</dbReference>
<keyword evidence="10" id="KW-0862">Zinc</keyword>